<keyword evidence="4" id="KW-1185">Reference proteome</keyword>
<dbReference type="EMBL" id="JAUOOM010000007">
    <property type="protein sequence ID" value="MDO6406705.1"/>
    <property type="molecule type" value="Genomic_DNA"/>
</dbReference>
<reference evidence="1" key="3">
    <citation type="submission" date="2023-07" db="EMBL/GenBank/DDBJ databases">
        <title>The extreme plant-growth-promoting properties of Pantoea phytobeneficialis PF55 revealed by functional and genomic analysis.</title>
        <authorList>
            <person name="Nascimento F.X."/>
            <person name="Marcio R.J."/>
        </authorList>
    </citation>
    <scope>NUCLEOTIDE SEQUENCE</scope>
    <source>
        <strain evidence="1">PF55</strain>
    </source>
</reference>
<reference evidence="3" key="1">
    <citation type="submission" date="2017-11" db="EMBL/GenBank/DDBJ databases">
        <title>Genome sequence of Pantoea sp. MSR2.</title>
        <authorList>
            <person name="Nascimento F.X."/>
        </authorList>
    </citation>
    <scope>NUCLEOTIDE SEQUENCE [LARGE SCALE GENOMIC DNA]</scope>
    <source>
        <strain evidence="3">MSR2</strain>
        <plasmid evidence="3">pmsr2a</plasmid>
    </source>
</reference>
<sequence length="201" mass="23070">MKCRHAKTSELEKVCELLASEFYHDPVLKFAFTDENMSRRLGTMKKFFRIYVDLAQQNGGILLAEDDVGVLVYFHPQLMEMTKEENERIDSLLKQECGVDYTTASAFMSGLDQYHPRTPPHFYIFLVAVSRANRGGRIVKALFSKLNVILDKAKLPCYAECTAFSTRTLVRRFGYRDAGKPLQIEGFPELFPIWREPNSIG</sequence>
<evidence type="ECO:0000313" key="4">
    <source>
        <dbReference type="Proteomes" id="UP001171299"/>
    </source>
</evidence>
<reference evidence="2" key="2">
    <citation type="journal article" date="2020" name="Environ. Microbiol.">
        <title>The extreme plant-growth-promoting properties of Pantoea phytobeneficialis MSR2 revealed by functional and genomic analysis.</title>
        <authorList>
            <person name="Nascimento F.X."/>
            <person name="Hernandez A.G."/>
            <person name="Glick B.R."/>
            <person name="Rossi M.J."/>
        </authorList>
    </citation>
    <scope>NUCLEOTIDE SEQUENCE</scope>
    <source>
        <strain evidence="2">MSR2</strain>
    </source>
</reference>
<evidence type="ECO:0000313" key="2">
    <source>
        <dbReference type="EMBL" id="QGR09235.1"/>
    </source>
</evidence>
<dbReference type="KEGG" id="ppho:CTZ24_22575"/>
<dbReference type="EMBL" id="CP024637">
    <property type="protein sequence ID" value="QGR09235.1"/>
    <property type="molecule type" value="Genomic_DNA"/>
</dbReference>
<proteinExistence type="predicted"/>
<protein>
    <submittedName>
        <fullName evidence="1 2">N-acetyltransferase</fullName>
    </submittedName>
</protein>
<dbReference type="Proteomes" id="UP000424872">
    <property type="component" value="Plasmid pMSR2A"/>
</dbReference>
<organism evidence="2 3">
    <name type="scientific">Pantoea phytobeneficialis</name>
    <dbReference type="NCBI Taxonomy" id="2052056"/>
    <lineage>
        <taxon>Bacteria</taxon>
        <taxon>Pseudomonadati</taxon>
        <taxon>Pseudomonadota</taxon>
        <taxon>Gammaproteobacteria</taxon>
        <taxon>Enterobacterales</taxon>
        <taxon>Erwiniaceae</taxon>
        <taxon>Pantoea</taxon>
    </lineage>
</organism>
<geneLocation type="plasmid" evidence="2">
    <name>pMSR2A</name>
</geneLocation>
<gene>
    <name evidence="2" type="ORF">CTZ24_22575</name>
    <name evidence="1" type="ORF">Q3404_08960</name>
</gene>
<accession>A0AAP9KRN9</accession>
<geneLocation type="plasmid" evidence="3">
    <name>pmsr2a</name>
</geneLocation>
<name>A0AAP9KRN9_9GAMM</name>
<dbReference type="AlphaFoldDB" id="A0AAP9KRN9"/>
<dbReference type="SUPFAM" id="SSF55729">
    <property type="entry name" value="Acyl-CoA N-acyltransferases (Nat)"/>
    <property type="match status" value="1"/>
</dbReference>
<dbReference type="Gene3D" id="3.40.630.30">
    <property type="match status" value="1"/>
</dbReference>
<evidence type="ECO:0000313" key="3">
    <source>
        <dbReference type="Proteomes" id="UP000424872"/>
    </source>
</evidence>
<keyword evidence="2" id="KW-0614">Plasmid</keyword>
<evidence type="ECO:0000313" key="1">
    <source>
        <dbReference type="EMBL" id="MDO6406705.1"/>
    </source>
</evidence>
<dbReference type="RefSeq" id="WP_208725820.1">
    <property type="nucleotide sequence ID" value="NZ_CP024637.1"/>
</dbReference>
<dbReference type="InterPro" id="IPR016181">
    <property type="entry name" value="Acyl_CoA_acyltransferase"/>
</dbReference>
<dbReference type="Proteomes" id="UP001171299">
    <property type="component" value="Unassembled WGS sequence"/>
</dbReference>